<dbReference type="Proteomes" id="UP000315003">
    <property type="component" value="Chromosome"/>
</dbReference>
<sequence length="106" mass="11167">MDHLSLTDMSNQRQIVPGITVTASGQATVDPAMAETLFDLAIALEEPTDLPVDVQHVLAAIVLAARKGDIDVNKPISSADPSLIRLLAGHVKSIFTDYGGEVGTDD</sequence>
<gene>
    <name evidence="1" type="ORF">SV7mr_17790</name>
</gene>
<name>A0A517ST21_9BACT</name>
<dbReference type="AlphaFoldDB" id="A0A517ST21"/>
<reference evidence="1 2" key="1">
    <citation type="submission" date="2019-02" db="EMBL/GenBank/DDBJ databases">
        <title>Deep-cultivation of Planctomycetes and their phenomic and genomic characterization uncovers novel biology.</title>
        <authorList>
            <person name="Wiegand S."/>
            <person name="Jogler M."/>
            <person name="Boedeker C."/>
            <person name="Pinto D."/>
            <person name="Vollmers J."/>
            <person name="Rivas-Marin E."/>
            <person name="Kohn T."/>
            <person name="Peeters S.H."/>
            <person name="Heuer A."/>
            <person name="Rast P."/>
            <person name="Oberbeckmann S."/>
            <person name="Bunk B."/>
            <person name="Jeske O."/>
            <person name="Meyerdierks A."/>
            <person name="Storesund J.E."/>
            <person name="Kallscheuer N."/>
            <person name="Luecker S."/>
            <person name="Lage O.M."/>
            <person name="Pohl T."/>
            <person name="Merkel B.J."/>
            <person name="Hornburger P."/>
            <person name="Mueller R.-W."/>
            <person name="Bruemmer F."/>
            <person name="Labrenz M."/>
            <person name="Spormann A.M."/>
            <person name="Op den Camp H."/>
            <person name="Overmann J."/>
            <person name="Amann R."/>
            <person name="Jetten M.S.M."/>
            <person name="Mascher T."/>
            <person name="Medema M.H."/>
            <person name="Devos D.P."/>
            <person name="Kaster A.-K."/>
            <person name="Ovreas L."/>
            <person name="Rohde M."/>
            <person name="Galperin M.Y."/>
            <person name="Jogler C."/>
        </authorList>
    </citation>
    <scope>NUCLEOTIDE SEQUENCE [LARGE SCALE GENOMIC DNA]</scope>
    <source>
        <strain evidence="1 2">SV_7m_r</strain>
    </source>
</reference>
<dbReference type="RefSeq" id="WP_145271043.1">
    <property type="nucleotide sequence ID" value="NZ_CP036272.1"/>
</dbReference>
<evidence type="ECO:0000313" key="2">
    <source>
        <dbReference type="Proteomes" id="UP000315003"/>
    </source>
</evidence>
<organism evidence="1 2">
    <name type="scientific">Stieleria bergensis</name>
    <dbReference type="NCBI Taxonomy" id="2528025"/>
    <lineage>
        <taxon>Bacteria</taxon>
        <taxon>Pseudomonadati</taxon>
        <taxon>Planctomycetota</taxon>
        <taxon>Planctomycetia</taxon>
        <taxon>Pirellulales</taxon>
        <taxon>Pirellulaceae</taxon>
        <taxon>Stieleria</taxon>
    </lineage>
</organism>
<protein>
    <submittedName>
        <fullName evidence="1">Uncharacterized protein</fullName>
    </submittedName>
</protein>
<accession>A0A517ST21</accession>
<evidence type="ECO:0000313" key="1">
    <source>
        <dbReference type="EMBL" id="QDT59272.1"/>
    </source>
</evidence>
<dbReference type="OrthoDB" id="285492at2"/>
<dbReference type="EMBL" id="CP036272">
    <property type="protein sequence ID" value="QDT59272.1"/>
    <property type="molecule type" value="Genomic_DNA"/>
</dbReference>
<keyword evidence="2" id="KW-1185">Reference proteome</keyword>
<proteinExistence type="predicted"/>